<dbReference type="InterPro" id="IPR000792">
    <property type="entry name" value="Tscrpt_reg_LuxR_C"/>
</dbReference>
<accession>A0A117PG92</accession>
<dbReference type="GO" id="GO:0003677">
    <property type="term" value="F:DNA binding"/>
    <property type="evidence" value="ECO:0007669"/>
    <property type="project" value="UniProtKB-KW"/>
</dbReference>
<dbReference type="PANTHER" id="PTHR43214">
    <property type="entry name" value="TWO-COMPONENT RESPONSE REGULATOR"/>
    <property type="match status" value="1"/>
</dbReference>
<dbReference type="Pfam" id="PF00196">
    <property type="entry name" value="GerE"/>
    <property type="match status" value="1"/>
</dbReference>
<dbReference type="CDD" id="cd06170">
    <property type="entry name" value="LuxR_C_like"/>
    <property type="match status" value="1"/>
</dbReference>
<dbReference type="EMBL" id="CP032427">
    <property type="protein sequence ID" value="AYC38050.1"/>
    <property type="molecule type" value="Genomic_DNA"/>
</dbReference>
<dbReference type="PROSITE" id="PS50110">
    <property type="entry name" value="RESPONSE_REGULATORY"/>
    <property type="match status" value="1"/>
</dbReference>
<sequence length="230" mass="25490">MRINLFILSEDPVFLAGLEAIVEQDDSVNLIGAAVDESRGLRCLKSNPLRPDVVIIGEPSCKRAICRNVAWVLSTYRQEKSRPRIVVVSQNEYDDVIVSALRLGVNGYLARIACPEELLQSLPIVARGGAAFSPTIAARFSKYFATMQRLPEPPEFSRLTSREGEILKLLADGLNNRQIARRLFLAEKTVRNYVSRIFTKLEVHDRAAAALRARDAGFGEQADTALPQPA</sequence>
<feature type="domain" description="Response regulatory" evidence="4">
    <location>
        <begin position="4"/>
        <end position="126"/>
    </location>
</feature>
<dbReference type="AlphaFoldDB" id="A0A101S2R5"/>
<dbReference type="RefSeq" id="WP_062022678.1">
    <property type="nucleotide sequence ID" value="NZ_CP032427.1"/>
</dbReference>
<reference evidence="6 7" key="1">
    <citation type="submission" date="2015-10" db="EMBL/GenBank/DDBJ databases">
        <title>Draft genome sequence of Streptomyces griseorubiginosus DSM 40469, type strain for the species Streptomyces griseorubiginosus.</title>
        <authorList>
            <person name="Ruckert C."/>
            <person name="Winkler A."/>
            <person name="Kalinowski J."/>
            <person name="Kampfer P."/>
            <person name="Glaeser S."/>
        </authorList>
    </citation>
    <scope>NUCLEOTIDE SEQUENCE [LARGE SCALE GENOMIC DNA]</scope>
    <source>
        <strain evidence="6 7">DSM 40469</strain>
    </source>
</reference>
<evidence type="ECO:0000259" key="3">
    <source>
        <dbReference type="PROSITE" id="PS50043"/>
    </source>
</evidence>
<dbReference type="InterPro" id="IPR016032">
    <property type="entry name" value="Sig_transdc_resp-reg_C-effctor"/>
</dbReference>
<evidence type="ECO:0000259" key="4">
    <source>
        <dbReference type="PROSITE" id="PS50110"/>
    </source>
</evidence>
<keyword evidence="1" id="KW-0238">DNA-binding</keyword>
<evidence type="ECO:0000313" key="6">
    <source>
        <dbReference type="EMBL" id="KUN66322.1"/>
    </source>
</evidence>
<protein>
    <submittedName>
        <fullName evidence="5">Transcriptional regulatory protein DegU</fullName>
    </submittedName>
</protein>
<dbReference type="GO" id="GO:0006355">
    <property type="term" value="P:regulation of DNA-templated transcription"/>
    <property type="evidence" value="ECO:0007669"/>
    <property type="project" value="InterPro"/>
</dbReference>
<evidence type="ECO:0000313" key="5">
    <source>
        <dbReference type="EMBL" id="AYC38050.1"/>
    </source>
</evidence>
<gene>
    <name evidence="5" type="primary">degU_4</name>
    <name evidence="6" type="ORF">AQJ54_18395</name>
    <name evidence="5" type="ORF">DWG14_02269</name>
</gene>
<dbReference type="Proteomes" id="UP000054375">
    <property type="component" value="Unassembled WGS sequence"/>
</dbReference>
<feature type="domain" description="HTH luxR-type" evidence="3">
    <location>
        <begin position="152"/>
        <end position="217"/>
    </location>
</feature>
<evidence type="ECO:0000256" key="2">
    <source>
        <dbReference type="PROSITE-ProRule" id="PRU00169"/>
    </source>
</evidence>
<evidence type="ECO:0000256" key="1">
    <source>
        <dbReference type="ARBA" id="ARBA00023125"/>
    </source>
</evidence>
<name>A0A101S2R5_9ACTN</name>
<reference evidence="5 8" key="2">
    <citation type="submission" date="2018-09" db="EMBL/GenBank/DDBJ databases">
        <title>Production of Trimethoprim by Streptomyces sp. 3E-1.</title>
        <authorList>
            <person name="Kang H.J."/>
            <person name="Kim S.B."/>
        </authorList>
    </citation>
    <scope>NUCLEOTIDE SEQUENCE [LARGE SCALE GENOMIC DNA]</scope>
    <source>
        <strain evidence="5 8">3E-1</strain>
    </source>
</reference>
<dbReference type="SUPFAM" id="SSF46894">
    <property type="entry name" value="C-terminal effector domain of the bipartite response regulators"/>
    <property type="match status" value="1"/>
</dbReference>
<dbReference type="PROSITE" id="PS50043">
    <property type="entry name" value="HTH_LUXR_2"/>
    <property type="match status" value="1"/>
</dbReference>
<evidence type="ECO:0000313" key="7">
    <source>
        <dbReference type="Proteomes" id="UP000054375"/>
    </source>
</evidence>
<keyword evidence="7" id="KW-1185">Reference proteome</keyword>
<proteinExistence type="predicted"/>
<accession>A0A101S2R5</accession>
<dbReference type="PRINTS" id="PR00038">
    <property type="entry name" value="HTHLUXR"/>
</dbReference>
<dbReference type="Proteomes" id="UP000265765">
    <property type="component" value="Chromosome"/>
</dbReference>
<dbReference type="PANTHER" id="PTHR43214:SF43">
    <property type="entry name" value="TWO-COMPONENT RESPONSE REGULATOR"/>
    <property type="match status" value="1"/>
</dbReference>
<dbReference type="SUPFAM" id="SSF52172">
    <property type="entry name" value="CheY-like"/>
    <property type="match status" value="1"/>
</dbReference>
<dbReference type="InterPro" id="IPR039420">
    <property type="entry name" value="WalR-like"/>
</dbReference>
<dbReference type="GeneID" id="91281211"/>
<dbReference type="SMART" id="SM00421">
    <property type="entry name" value="HTH_LUXR"/>
    <property type="match status" value="1"/>
</dbReference>
<organism evidence="6 7">
    <name type="scientific">Streptomyces griseorubiginosus</name>
    <dbReference type="NCBI Taxonomy" id="67304"/>
    <lineage>
        <taxon>Bacteria</taxon>
        <taxon>Bacillati</taxon>
        <taxon>Actinomycetota</taxon>
        <taxon>Actinomycetes</taxon>
        <taxon>Kitasatosporales</taxon>
        <taxon>Streptomycetaceae</taxon>
        <taxon>Streptomyces</taxon>
    </lineage>
</organism>
<dbReference type="Gene3D" id="3.40.50.2300">
    <property type="match status" value="1"/>
</dbReference>
<dbReference type="KEGG" id="sge:DWG14_02269"/>
<dbReference type="OrthoDB" id="9808843at2"/>
<dbReference type="GO" id="GO:0000160">
    <property type="term" value="P:phosphorelay signal transduction system"/>
    <property type="evidence" value="ECO:0007669"/>
    <property type="project" value="InterPro"/>
</dbReference>
<evidence type="ECO:0000313" key="8">
    <source>
        <dbReference type="Proteomes" id="UP000265765"/>
    </source>
</evidence>
<comment type="caution">
    <text evidence="2">Lacks conserved residue(s) required for the propagation of feature annotation.</text>
</comment>
<dbReference type="InterPro" id="IPR001789">
    <property type="entry name" value="Sig_transdc_resp-reg_receiver"/>
</dbReference>
<dbReference type="InterPro" id="IPR011006">
    <property type="entry name" value="CheY-like_superfamily"/>
</dbReference>
<dbReference type="PROSITE" id="PS00622">
    <property type="entry name" value="HTH_LUXR_1"/>
    <property type="match status" value="1"/>
</dbReference>
<dbReference type="EMBL" id="LMWV01000015">
    <property type="protein sequence ID" value="KUN66322.1"/>
    <property type="molecule type" value="Genomic_DNA"/>
</dbReference>